<dbReference type="InterPro" id="IPR050697">
    <property type="entry name" value="Adenylyl/Guanylyl_Cyclase_3/4"/>
</dbReference>
<dbReference type="InterPro" id="IPR029787">
    <property type="entry name" value="Nucleotide_cyclase"/>
</dbReference>
<evidence type="ECO:0000313" key="5">
    <source>
        <dbReference type="Proteomes" id="UP000253324"/>
    </source>
</evidence>
<dbReference type="SUPFAM" id="SSF48452">
    <property type="entry name" value="TPR-like"/>
    <property type="match status" value="1"/>
</dbReference>
<feature type="transmembrane region" description="Helical" evidence="2">
    <location>
        <begin position="212"/>
        <end position="230"/>
    </location>
</feature>
<evidence type="ECO:0000259" key="3">
    <source>
        <dbReference type="PROSITE" id="PS50125"/>
    </source>
</evidence>
<keyword evidence="1" id="KW-0802">TPR repeat</keyword>
<organism evidence="4 5">
    <name type="scientific">Phyllobacterium bourgognense</name>
    <dbReference type="NCBI Taxonomy" id="314236"/>
    <lineage>
        <taxon>Bacteria</taxon>
        <taxon>Pseudomonadati</taxon>
        <taxon>Pseudomonadota</taxon>
        <taxon>Alphaproteobacteria</taxon>
        <taxon>Hyphomicrobiales</taxon>
        <taxon>Phyllobacteriaceae</taxon>
        <taxon>Phyllobacterium</taxon>
    </lineage>
</organism>
<name>A0A368YZB4_9HYPH</name>
<sequence length="759" mass="84225">MLLVFYAIPDGKSLELFKGARGMERRLAAVLIADVVGYSHLSQIDEEGTRARFQADLCEVFEPKIAEHGGRLVKTMGDGLLVEFQSVVAALRCAVEVQREKAERNAAAPKEKRLVFRIGVNLGDIMVEGEDIHGDGVNIADRIQTLAEPGGIAISGTTYDQVKSKLPIGYVSLGEQVVKNIAEPIRIYRVVLDPAGAGKTVGARRRLRRWRVPVVAVLVLMVLGAGLLWWKPAQLFQPASLVERFAYPLPDKPSVAVLPFINVSGDTDHDHLAAGLTDDLITELSKVSGLFVIARHSVFAIQNTAGKIQDVAAELGVHYVLEGTLQRADSRLRINVKLIDALTGLSLWAERYDRQYADLFAVQDDVIGKIISALEVKLSEGERDQLARIPTENLEAYDYYLRAEQEGFYYSDVETYRRTLSYYQKALDLDPSFANAHAGIARVAVDVWRNDYNYLWSAAVARKIAYDAAGQALKLDPNNARAHTVLALLQLVDGREVEARDSANRAVAAQPNDAEIVGNLALILAQTGSHTQAVTEMEKALRLDPTPPPSLQLLAGIVFYTARDSERAVPLMETARDALPKAEPAREYLAAAYVDRGDQTLASRETGKLLELFPDTNLTYYGYLYDYWREDDLRHHLDGLRAAGVPEWPFGFEANPADQIGEAELRAMVNDKTWTGKHKNGTEFIQYFDTAGNTAYRSANTNITGFIEVRGNRLCERFGGYFLDRMVCGYVYRNTAPEPRDAKYVHVTPRALMYFSIAP</sequence>
<evidence type="ECO:0000256" key="1">
    <source>
        <dbReference type="PROSITE-ProRule" id="PRU00339"/>
    </source>
</evidence>
<dbReference type="AlphaFoldDB" id="A0A368YZB4"/>
<dbReference type="Pfam" id="PF00211">
    <property type="entry name" value="Guanylate_cyc"/>
    <property type="match status" value="1"/>
</dbReference>
<dbReference type="InterPro" id="IPR011990">
    <property type="entry name" value="TPR-like_helical_dom_sf"/>
</dbReference>
<feature type="domain" description="Guanylate cyclase" evidence="3">
    <location>
        <begin position="29"/>
        <end position="144"/>
    </location>
</feature>
<keyword evidence="5" id="KW-1185">Reference proteome</keyword>
<dbReference type="Gene3D" id="1.25.40.10">
    <property type="entry name" value="Tetratricopeptide repeat domain"/>
    <property type="match status" value="2"/>
</dbReference>
<dbReference type="Pfam" id="PF13432">
    <property type="entry name" value="TPR_16"/>
    <property type="match status" value="1"/>
</dbReference>
<dbReference type="GO" id="GO:0004016">
    <property type="term" value="F:adenylate cyclase activity"/>
    <property type="evidence" value="ECO:0007669"/>
    <property type="project" value="UniProtKB-ARBA"/>
</dbReference>
<dbReference type="GO" id="GO:0035556">
    <property type="term" value="P:intracellular signal transduction"/>
    <property type="evidence" value="ECO:0007669"/>
    <property type="project" value="InterPro"/>
</dbReference>
<feature type="repeat" description="TPR" evidence="1">
    <location>
        <begin position="400"/>
        <end position="433"/>
    </location>
</feature>
<proteinExistence type="predicted"/>
<dbReference type="InterPro" id="IPR001054">
    <property type="entry name" value="A/G_cyclase"/>
</dbReference>
<keyword evidence="2" id="KW-0812">Transmembrane</keyword>
<comment type="caution">
    <text evidence="4">The sequence shown here is derived from an EMBL/GenBank/DDBJ whole genome shotgun (WGS) entry which is preliminary data.</text>
</comment>
<keyword evidence="2" id="KW-1133">Transmembrane helix</keyword>
<protein>
    <submittedName>
        <fullName evidence="4">Adenylate cyclase</fullName>
    </submittedName>
</protein>
<evidence type="ECO:0000313" key="4">
    <source>
        <dbReference type="EMBL" id="RCW83524.1"/>
    </source>
</evidence>
<dbReference type="InterPro" id="IPR019734">
    <property type="entry name" value="TPR_rpt"/>
</dbReference>
<dbReference type="EMBL" id="QPJM01000005">
    <property type="protein sequence ID" value="RCW83524.1"/>
    <property type="molecule type" value="Genomic_DNA"/>
</dbReference>
<dbReference type="GO" id="GO:0006171">
    <property type="term" value="P:cAMP biosynthetic process"/>
    <property type="evidence" value="ECO:0007669"/>
    <property type="project" value="TreeGrafter"/>
</dbReference>
<accession>A0A368YZB4</accession>
<evidence type="ECO:0000256" key="2">
    <source>
        <dbReference type="SAM" id="Phobius"/>
    </source>
</evidence>
<dbReference type="PROSITE" id="PS50005">
    <property type="entry name" value="TPR"/>
    <property type="match status" value="2"/>
</dbReference>
<dbReference type="PANTHER" id="PTHR43081:SF19">
    <property type="entry name" value="PH-SENSITIVE ADENYLATE CYCLASE RV1264"/>
    <property type="match status" value="1"/>
</dbReference>
<dbReference type="PANTHER" id="PTHR43081">
    <property type="entry name" value="ADENYLATE CYCLASE, TERMINAL-DIFFERENTIATION SPECIFIC-RELATED"/>
    <property type="match status" value="1"/>
</dbReference>
<dbReference type="Gene3D" id="3.40.50.10610">
    <property type="entry name" value="ABC-type transport auxiliary lipoprotein component"/>
    <property type="match status" value="1"/>
</dbReference>
<feature type="repeat" description="TPR" evidence="1">
    <location>
        <begin position="514"/>
        <end position="547"/>
    </location>
</feature>
<dbReference type="CDD" id="cd07302">
    <property type="entry name" value="CHD"/>
    <property type="match status" value="1"/>
</dbReference>
<dbReference type="PROSITE" id="PS50125">
    <property type="entry name" value="GUANYLATE_CYCLASE_2"/>
    <property type="match status" value="1"/>
</dbReference>
<dbReference type="SMART" id="SM00028">
    <property type="entry name" value="TPR"/>
    <property type="match status" value="3"/>
</dbReference>
<reference evidence="4 5" key="1">
    <citation type="submission" date="2018-07" db="EMBL/GenBank/DDBJ databases">
        <title>Genomic Encyclopedia of Type Strains, Phase III (KMG-III): the genomes of soil and plant-associated and newly described type strains.</title>
        <authorList>
            <person name="Whitman W."/>
        </authorList>
    </citation>
    <scope>NUCLEOTIDE SEQUENCE [LARGE SCALE GENOMIC DNA]</scope>
    <source>
        <strain evidence="4 5">31-25a</strain>
    </source>
</reference>
<dbReference type="Gene3D" id="3.30.70.1230">
    <property type="entry name" value="Nucleotide cyclase"/>
    <property type="match status" value="1"/>
</dbReference>
<dbReference type="SUPFAM" id="SSF55073">
    <property type="entry name" value="Nucleotide cyclase"/>
    <property type="match status" value="1"/>
</dbReference>
<keyword evidence="2" id="KW-0472">Membrane</keyword>
<gene>
    <name evidence="4" type="ORF">C7476_10517</name>
</gene>
<dbReference type="Proteomes" id="UP000253324">
    <property type="component" value="Unassembled WGS sequence"/>
</dbReference>